<dbReference type="Proteomes" id="UP000076798">
    <property type="component" value="Unassembled WGS sequence"/>
</dbReference>
<dbReference type="OrthoDB" id="3269229at2759"/>
<feature type="compositionally biased region" description="Basic and acidic residues" evidence="1">
    <location>
        <begin position="231"/>
        <end position="242"/>
    </location>
</feature>
<feature type="compositionally biased region" description="Polar residues" evidence="1">
    <location>
        <begin position="403"/>
        <end position="416"/>
    </location>
</feature>
<dbReference type="EMBL" id="KV428043">
    <property type="protein sequence ID" value="KZT39621.1"/>
    <property type="molecule type" value="Genomic_DNA"/>
</dbReference>
<evidence type="ECO:0000256" key="1">
    <source>
        <dbReference type="SAM" id="MobiDB-lite"/>
    </source>
</evidence>
<keyword evidence="3" id="KW-1185">Reference proteome</keyword>
<feature type="region of interest" description="Disordered" evidence="1">
    <location>
        <begin position="62"/>
        <end position="295"/>
    </location>
</feature>
<accession>A0A166EIC8</accession>
<feature type="compositionally biased region" description="Polar residues" evidence="1">
    <location>
        <begin position="62"/>
        <end position="73"/>
    </location>
</feature>
<proteinExistence type="predicted"/>
<gene>
    <name evidence="2" type="ORF">SISSUDRAFT_1045311</name>
</gene>
<feature type="compositionally biased region" description="Polar residues" evidence="1">
    <location>
        <begin position="333"/>
        <end position="378"/>
    </location>
</feature>
<reference evidence="2 3" key="1">
    <citation type="journal article" date="2016" name="Mol. Biol. Evol.">
        <title>Comparative Genomics of Early-Diverging Mushroom-Forming Fungi Provides Insights into the Origins of Lignocellulose Decay Capabilities.</title>
        <authorList>
            <person name="Nagy L.G."/>
            <person name="Riley R."/>
            <person name="Tritt A."/>
            <person name="Adam C."/>
            <person name="Daum C."/>
            <person name="Floudas D."/>
            <person name="Sun H."/>
            <person name="Yadav J.S."/>
            <person name="Pangilinan J."/>
            <person name="Larsson K.H."/>
            <person name="Matsuura K."/>
            <person name="Barry K."/>
            <person name="Labutti K."/>
            <person name="Kuo R."/>
            <person name="Ohm R.A."/>
            <person name="Bhattacharya S.S."/>
            <person name="Shirouzu T."/>
            <person name="Yoshinaga Y."/>
            <person name="Martin F.M."/>
            <person name="Grigoriev I.V."/>
            <person name="Hibbett D.S."/>
        </authorList>
    </citation>
    <scope>NUCLEOTIDE SEQUENCE [LARGE SCALE GENOMIC DNA]</scope>
    <source>
        <strain evidence="2 3">HHB10207 ss-3</strain>
    </source>
</reference>
<feature type="compositionally biased region" description="Low complexity" evidence="1">
    <location>
        <begin position="195"/>
        <end position="208"/>
    </location>
</feature>
<evidence type="ECO:0000313" key="3">
    <source>
        <dbReference type="Proteomes" id="UP000076798"/>
    </source>
</evidence>
<feature type="region of interest" description="Disordered" evidence="1">
    <location>
        <begin position="333"/>
        <end position="423"/>
    </location>
</feature>
<protein>
    <submittedName>
        <fullName evidence="2">Uncharacterized protein</fullName>
    </submittedName>
</protein>
<sequence length="423" mass="45630">MSCCPLPCLPVLTSTLSSLPLPASSQSLMDTPDVGVSDPAPPPYSTGHEFDLKTAQAIHNSRQDPTFHSAHQLSQRERWDTQSTQSASLRSSQSAQSSSRPAARRALPPPPVGGATLLSSPPPPATQRAPGFNSRAVRQSIVKGPRRSRPAEDPPDWYADTRAPGSPTPTMSSTLSSDLGTSESHSRPLRHARSRSSSFTLESSLETLDLAEDEGMGPPPFAAVGPSLDGPRYDEVVRESRWNRRRTSYSHESPPPSPLVDYPSESVRSRPMSTSQNTYGRPPIQRLPARVSSRPPTMQFDPAVAYKSFFAQEREQMSNPSSLYNSTVSSLMSNTARPSQSNNYAYSTQSSRLSTYQPNGLSPYSSSIAAAQTHLSPSTPQPSMPRGHSPIPPRPPGAMAPAHTQSLYNHSFTVGGTSYGPAR</sequence>
<name>A0A166EIC8_9AGAM</name>
<feature type="compositionally biased region" description="Low complexity" evidence="1">
    <location>
        <begin position="81"/>
        <end position="106"/>
    </location>
</feature>
<dbReference type="AlphaFoldDB" id="A0A166EIC8"/>
<organism evidence="2 3">
    <name type="scientific">Sistotremastrum suecicum HHB10207 ss-3</name>
    <dbReference type="NCBI Taxonomy" id="1314776"/>
    <lineage>
        <taxon>Eukaryota</taxon>
        <taxon>Fungi</taxon>
        <taxon>Dikarya</taxon>
        <taxon>Basidiomycota</taxon>
        <taxon>Agaricomycotina</taxon>
        <taxon>Agaricomycetes</taxon>
        <taxon>Sistotremastrales</taxon>
        <taxon>Sistotremastraceae</taxon>
        <taxon>Sistotremastrum</taxon>
    </lineage>
</organism>
<feature type="compositionally biased region" description="Low complexity" evidence="1">
    <location>
        <begin position="164"/>
        <end position="177"/>
    </location>
</feature>
<evidence type="ECO:0000313" key="2">
    <source>
        <dbReference type="EMBL" id="KZT39621.1"/>
    </source>
</evidence>